<name>A0A819U9D2_9BILA</name>
<organism evidence="3 4">
    <name type="scientific">Rotaria sordida</name>
    <dbReference type="NCBI Taxonomy" id="392033"/>
    <lineage>
        <taxon>Eukaryota</taxon>
        <taxon>Metazoa</taxon>
        <taxon>Spiralia</taxon>
        <taxon>Gnathifera</taxon>
        <taxon>Rotifera</taxon>
        <taxon>Eurotatoria</taxon>
        <taxon>Bdelloidea</taxon>
        <taxon>Philodinida</taxon>
        <taxon>Philodinidae</taxon>
        <taxon>Rotaria</taxon>
    </lineage>
</organism>
<dbReference type="GO" id="GO:0006511">
    <property type="term" value="P:ubiquitin-dependent protein catabolic process"/>
    <property type="evidence" value="ECO:0007669"/>
    <property type="project" value="TreeGrafter"/>
</dbReference>
<sequence length="149" mass="16807">KLPLTSFSYLATLVSVVEAVRSQCPVKHLPVIVSSTTNPNSTNILSSISTVHLLSQLLQSHSIDEKNNDQCLTLKEICRLKIRNDLRNRKYILVQIEEQFNNIPSDQRYAVQLEQLISMGFTNREENLEALTATMGDIIAALERLPSEK</sequence>
<evidence type="ECO:0000259" key="2">
    <source>
        <dbReference type="PROSITE" id="PS50030"/>
    </source>
</evidence>
<comment type="caution">
    <text evidence="3">The sequence shown here is derived from an EMBL/GenBank/DDBJ whole genome shotgun (WGS) entry which is preliminary data.</text>
</comment>
<dbReference type="CDD" id="cd14399">
    <property type="entry name" value="UBA_PLICs"/>
    <property type="match status" value="1"/>
</dbReference>
<dbReference type="PANTHER" id="PTHR10677:SF3">
    <property type="entry name" value="FI07626P-RELATED"/>
    <property type="match status" value="1"/>
</dbReference>
<dbReference type="SMART" id="SM00165">
    <property type="entry name" value="UBA"/>
    <property type="match status" value="1"/>
</dbReference>
<dbReference type="GO" id="GO:0005829">
    <property type="term" value="C:cytosol"/>
    <property type="evidence" value="ECO:0007669"/>
    <property type="project" value="TreeGrafter"/>
</dbReference>
<feature type="non-terminal residue" evidence="3">
    <location>
        <position position="1"/>
    </location>
</feature>
<protein>
    <recommendedName>
        <fullName evidence="2">UBA domain-containing protein</fullName>
    </recommendedName>
</protein>
<dbReference type="PANTHER" id="PTHR10677">
    <property type="entry name" value="UBIQUILIN"/>
    <property type="match status" value="1"/>
</dbReference>
<dbReference type="SUPFAM" id="SSF46934">
    <property type="entry name" value="UBA-like"/>
    <property type="match status" value="1"/>
</dbReference>
<keyword evidence="1" id="KW-0732">Signal</keyword>
<evidence type="ECO:0000256" key="1">
    <source>
        <dbReference type="SAM" id="SignalP"/>
    </source>
</evidence>
<dbReference type="InterPro" id="IPR009060">
    <property type="entry name" value="UBA-like_sf"/>
</dbReference>
<dbReference type="GO" id="GO:0031593">
    <property type="term" value="F:polyubiquitin modification-dependent protein binding"/>
    <property type="evidence" value="ECO:0007669"/>
    <property type="project" value="TreeGrafter"/>
</dbReference>
<proteinExistence type="predicted"/>
<dbReference type="InterPro" id="IPR015940">
    <property type="entry name" value="UBA"/>
</dbReference>
<dbReference type="Gene3D" id="1.10.8.10">
    <property type="entry name" value="DNA helicase RuvA subunit, C-terminal domain"/>
    <property type="match status" value="1"/>
</dbReference>
<dbReference type="AlphaFoldDB" id="A0A819U9D2"/>
<dbReference type="PROSITE" id="PS50030">
    <property type="entry name" value="UBA"/>
    <property type="match status" value="1"/>
</dbReference>
<gene>
    <name evidence="3" type="ORF">FNK824_LOCUS30749</name>
</gene>
<feature type="signal peptide" evidence="1">
    <location>
        <begin position="1"/>
        <end position="19"/>
    </location>
</feature>
<feature type="chain" id="PRO_5032269198" description="UBA domain-containing protein" evidence="1">
    <location>
        <begin position="20"/>
        <end position="149"/>
    </location>
</feature>
<evidence type="ECO:0000313" key="4">
    <source>
        <dbReference type="Proteomes" id="UP000663874"/>
    </source>
</evidence>
<dbReference type="Pfam" id="PF00627">
    <property type="entry name" value="UBA"/>
    <property type="match status" value="1"/>
</dbReference>
<dbReference type="Proteomes" id="UP000663874">
    <property type="component" value="Unassembled WGS sequence"/>
</dbReference>
<dbReference type="InterPro" id="IPR015496">
    <property type="entry name" value="Ubiquilin"/>
</dbReference>
<accession>A0A819U9D2</accession>
<dbReference type="EMBL" id="CAJOBE010009581">
    <property type="protein sequence ID" value="CAF4088228.1"/>
    <property type="molecule type" value="Genomic_DNA"/>
</dbReference>
<feature type="domain" description="UBA" evidence="2">
    <location>
        <begin position="104"/>
        <end position="148"/>
    </location>
</feature>
<reference evidence="3" key="1">
    <citation type="submission" date="2021-02" db="EMBL/GenBank/DDBJ databases">
        <authorList>
            <person name="Nowell W R."/>
        </authorList>
    </citation>
    <scope>NUCLEOTIDE SEQUENCE</scope>
</reference>
<evidence type="ECO:0000313" key="3">
    <source>
        <dbReference type="EMBL" id="CAF4088228.1"/>
    </source>
</evidence>